<dbReference type="Proteomes" id="UP000053477">
    <property type="component" value="Unassembled WGS sequence"/>
</dbReference>
<dbReference type="AlphaFoldDB" id="A0A0H2QZN2"/>
<reference evidence="2 3" key="1">
    <citation type="submission" date="2015-04" db="EMBL/GenBank/DDBJ databases">
        <title>Complete genome sequence of Schizopora paradoxa KUC8140, a cosmopolitan wood degrader in East Asia.</title>
        <authorList>
            <consortium name="DOE Joint Genome Institute"/>
            <person name="Min B."/>
            <person name="Park H."/>
            <person name="Jang Y."/>
            <person name="Kim J.-J."/>
            <person name="Kim K.H."/>
            <person name="Pangilinan J."/>
            <person name="Lipzen A."/>
            <person name="Riley R."/>
            <person name="Grigoriev I.V."/>
            <person name="Spatafora J.W."/>
            <person name="Choi I.-G."/>
        </authorList>
    </citation>
    <scope>NUCLEOTIDE SEQUENCE [LARGE SCALE GENOMIC DNA]</scope>
    <source>
        <strain evidence="2 3">KUC8140</strain>
    </source>
</reference>
<dbReference type="InParanoid" id="A0A0H2QZN2"/>
<name>A0A0H2QZN2_9AGAM</name>
<feature type="region of interest" description="Disordered" evidence="1">
    <location>
        <begin position="27"/>
        <end position="53"/>
    </location>
</feature>
<evidence type="ECO:0000313" key="3">
    <source>
        <dbReference type="Proteomes" id="UP000053477"/>
    </source>
</evidence>
<organism evidence="2 3">
    <name type="scientific">Schizopora paradoxa</name>
    <dbReference type="NCBI Taxonomy" id="27342"/>
    <lineage>
        <taxon>Eukaryota</taxon>
        <taxon>Fungi</taxon>
        <taxon>Dikarya</taxon>
        <taxon>Basidiomycota</taxon>
        <taxon>Agaricomycotina</taxon>
        <taxon>Agaricomycetes</taxon>
        <taxon>Hymenochaetales</taxon>
        <taxon>Schizoporaceae</taxon>
        <taxon>Schizopora</taxon>
    </lineage>
</organism>
<protein>
    <submittedName>
        <fullName evidence="2">Uncharacterized protein</fullName>
    </submittedName>
</protein>
<evidence type="ECO:0000313" key="2">
    <source>
        <dbReference type="EMBL" id="KLO04955.1"/>
    </source>
</evidence>
<proteinExistence type="predicted"/>
<gene>
    <name evidence="2" type="ORF">SCHPADRAFT_911333</name>
</gene>
<dbReference type="EMBL" id="KQ086395">
    <property type="protein sequence ID" value="KLO04955.1"/>
    <property type="molecule type" value="Genomic_DNA"/>
</dbReference>
<accession>A0A0H2QZN2</accession>
<sequence>MQNGVDACGWRCIATCNECVARPHPMSRQGTVGPGTRMRTPERRCEVWGSADS</sequence>
<keyword evidence="3" id="KW-1185">Reference proteome</keyword>
<evidence type="ECO:0000256" key="1">
    <source>
        <dbReference type="SAM" id="MobiDB-lite"/>
    </source>
</evidence>